<protein>
    <recommendedName>
        <fullName evidence="2">Lipoprotein</fullName>
    </recommendedName>
</protein>
<sequence>MRGASAAGLGGFGLLGCGLPDPAMGALGSSVKHSDRQGVVLFADWC</sequence>
<evidence type="ECO:0000313" key="1">
    <source>
        <dbReference type="EMBL" id="ABM77527.1"/>
    </source>
</evidence>
<evidence type="ECO:0008006" key="2">
    <source>
        <dbReference type="Google" id="ProtNLM"/>
    </source>
</evidence>
<name>A2C7R7_PROM3</name>
<dbReference type="HOGENOM" id="CLU_3187690_0_0_3"/>
<dbReference type="Proteomes" id="UP000002274">
    <property type="component" value="Chromosome"/>
</dbReference>
<dbReference type="PROSITE" id="PS51257">
    <property type="entry name" value="PROKAR_LIPOPROTEIN"/>
    <property type="match status" value="1"/>
</dbReference>
<proteinExistence type="predicted"/>
<accession>A2C7R7</accession>
<reference evidence="1" key="1">
    <citation type="journal article" date="2007" name="PLoS Genet.">
        <title>Patterns and implications of gene gain and loss in the evolution of Prochlorococcus.</title>
        <authorList>
            <person name="Kettler G.C."/>
            <person name="Martiny A.C."/>
            <person name="Huang K."/>
            <person name="Zucker J."/>
            <person name="Coleman M.L."/>
            <person name="Rodrigue S."/>
            <person name="Chen F."/>
            <person name="Lapidus A."/>
            <person name="Ferriera S."/>
            <person name="Johnson J."/>
            <person name="Steglich C."/>
            <person name="Church G.M."/>
            <person name="Richardson P."/>
            <person name="Chisholm S.W."/>
        </authorList>
    </citation>
    <scope>NUCLEOTIDE SEQUENCE [LARGE SCALE GENOMIC DNA]</scope>
    <source>
        <strain evidence="1">MIT 9303</strain>
    </source>
</reference>
<gene>
    <name evidence="1" type="ordered locus">P9303_07761</name>
</gene>
<dbReference type="KEGG" id="pmf:P9303_07761"/>
<dbReference type="AlphaFoldDB" id="A2C7R7"/>
<reference evidence="1" key="2">
    <citation type="submission" date="2007-01" db="EMBL/GenBank/DDBJ databases">
        <authorList>
            <person name="Chisholm S."/>
            <person name="Huang K."/>
            <person name="Martiny A."/>
            <person name="Kettler G."/>
            <person name="Zucker J."/>
            <person name="Coleman M."/>
            <person name="Keller K."/>
            <person name="Arkin A."/>
            <person name="Coe A."/>
            <person name="Rodrigue S."/>
            <person name="Church G."/>
            <person name="Ferriera S."/>
            <person name="Johnson J."/>
            <person name="Kravitz S."/>
            <person name="Beeson K."/>
            <person name="Sutton G."/>
            <person name="Rogers Y.-H."/>
            <person name="Friedman R."/>
            <person name="Frazier M."/>
            <person name="Venter J.C."/>
        </authorList>
    </citation>
    <scope>NUCLEOTIDE SEQUENCE</scope>
    <source>
        <strain evidence="1">MIT 9303</strain>
    </source>
</reference>
<dbReference type="EMBL" id="CP000554">
    <property type="protein sequence ID" value="ABM77527.1"/>
    <property type="molecule type" value="Genomic_DNA"/>
</dbReference>
<organism evidence="1">
    <name type="scientific">Prochlorococcus marinus (strain MIT 9303)</name>
    <dbReference type="NCBI Taxonomy" id="59922"/>
    <lineage>
        <taxon>Bacteria</taxon>
        <taxon>Bacillati</taxon>
        <taxon>Cyanobacteriota</taxon>
        <taxon>Cyanophyceae</taxon>
        <taxon>Synechococcales</taxon>
        <taxon>Prochlorococcaceae</taxon>
        <taxon>Prochlorococcus</taxon>
    </lineage>
</organism>